<name>A0A366DP69_9HYPH</name>
<dbReference type="EC" id="5.6.2.3" evidence="10"/>
<comment type="caution">
    <text evidence="13">The sequence shown here is derived from an EMBL/GenBank/DDBJ whole genome shotgun (WGS) entry which is preliminary data.</text>
</comment>
<dbReference type="GO" id="GO:0003677">
    <property type="term" value="F:DNA binding"/>
    <property type="evidence" value="ECO:0007669"/>
    <property type="project" value="UniProtKB-KW"/>
</dbReference>
<comment type="similarity">
    <text evidence="1">Belongs to the helicase family. DnaB subfamily.</text>
</comment>
<evidence type="ECO:0000256" key="4">
    <source>
        <dbReference type="ARBA" id="ARBA00022741"/>
    </source>
</evidence>
<feature type="domain" description="SF4 helicase" evidence="12">
    <location>
        <begin position="185"/>
        <end position="476"/>
    </location>
</feature>
<comment type="catalytic activity">
    <reaction evidence="11">
        <text>ATP + H2O = ADP + phosphate + H(+)</text>
        <dbReference type="Rhea" id="RHEA:13065"/>
        <dbReference type="ChEBI" id="CHEBI:15377"/>
        <dbReference type="ChEBI" id="CHEBI:15378"/>
        <dbReference type="ChEBI" id="CHEBI:30616"/>
        <dbReference type="ChEBI" id="CHEBI:43474"/>
        <dbReference type="ChEBI" id="CHEBI:456216"/>
        <dbReference type="EC" id="5.6.2.3"/>
    </reaction>
</comment>
<evidence type="ECO:0000256" key="5">
    <source>
        <dbReference type="ARBA" id="ARBA00022801"/>
    </source>
</evidence>
<dbReference type="EMBL" id="QNRH01000008">
    <property type="protein sequence ID" value="RBO91866.1"/>
    <property type="molecule type" value="Genomic_DNA"/>
</dbReference>
<dbReference type="GO" id="GO:0016787">
    <property type="term" value="F:hydrolase activity"/>
    <property type="evidence" value="ECO:0007669"/>
    <property type="project" value="UniProtKB-KW"/>
</dbReference>
<dbReference type="Pfam" id="PF03796">
    <property type="entry name" value="DnaB_C"/>
    <property type="match status" value="1"/>
</dbReference>
<evidence type="ECO:0000256" key="7">
    <source>
        <dbReference type="ARBA" id="ARBA00022840"/>
    </source>
</evidence>
<dbReference type="SUPFAM" id="SSF48024">
    <property type="entry name" value="N-terminal domain of DnaB helicase"/>
    <property type="match status" value="1"/>
</dbReference>
<accession>A0A366DP69</accession>
<keyword evidence="9" id="KW-0413">Isomerase</keyword>
<keyword evidence="4" id="KW-0547">Nucleotide-binding</keyword>
<dbReference type="Proteomes" id="UP000252893">
    <property type="component" value="Unassembled WGS sequence"/>
</dbReference>
<dbReference type="Gene3D" id="1.10.860.10">
    <property type="entry name" value="DNAb Helicase, Chain A"/>
    <property type="match status" value="1"/>
</dbReference>
<keyword evidence="7" id="KW-0067">ATP-binding</keyword>
<keyword evidence="2" id="KW-0639">Primosome</keyword>
<dbReference type="InterPro" id="IPR036185">
    <property type="entry name" value="DNA_heli_DnaB-like_N_sf"/>
</dbReference>
<proteinExistence type="inferred from homology"/>
<gene>
    <name evidence="13" type="ORF">DFR47_1087</name>
</gene>
<dbReference type="GO" id="GO:1990077">
    <property type="term" value="C:primosome complex"/>
    <property type="evidence" value="ECO:0007669"/>
    <property type="project" value="UniProtKB-KW"/>
</dbReference>
<dbReference type="GO" id="GO:0005524">
    <property type="term" value="F:ATP binding"/>
    <property type="evidence" value="ECO:0007669"/>
    <property type="project" value="UniProtKB-KW"/>
</dbReference>
<dbReference type="InterPro" id="IPR016136">
    <property type="entry name" value="DNA_helicase_N/primase_C"/>
</dbReference>
<keyword evidence="3" id="KW-0235">DNA replication</keyword>
<evidence type="ECO:0000256" key="8">
    <source>
        <dbReference type="ARBA" id="ARBA00023125"/>
    </source>
</evidence>
<dbReference type="OrthoDB" id="9773982at2"/>
<organism evidence="13 14">
    <name type="scientific">Pseudochrobactrum asaccharolyticum</name>
    <dbReference type="NCBI Taxonomy" id="354351"/>
    <lineage>
        <taxon>Bacteria</taxon>
        <taxon>Pseudomonadati</taxon>
        <taxon>Pseudomonadota</taxon>
        <taxon>Alphaproteobacteria</taxon>
        <taxon>Hyphomicrobiales</taxon>
        <taxon>Brucellaceae</taxon>
        <taxon>Pseudochrobactrum</taxon>
    </lineage>
</organism>
<dbReference type="InterPro" id="IPR027417">
    <property type="entry name" value="P-loop_NTPase"/>
</dbReference>
<reference evidence="13 14" key="1">
    <citation type="submission" date="2018-06" db="EMBL/GenBank/DDBJ databases">
        <title>Genomic Encyclopedia of Type Strains, Phase IV (KMG-IV): sequencing the most valuable type-strain genomes for metagenomic binning, comparative biology and taxonomic classification.</title>
        <authorList>
            <person name="Goeker M."/>
        </authorList>
    </citation>
    <scope>NUCLEOTIDE SEQUENCE [LARGE SCALE GENOMIC DNA]</scope>
    <source>
        <strain evidence="13 14">DSM 25619</strain>
    </source>
</reference>
<dbReference type="RefSeq" id="WP_113945590.1">
    <property type="nucleotide sequence ID" value="NZ_JBHEEG010000001.1"/>
</dbReference>
<evidence type="ECO:0000313" key="13">
    <source>
        <dbReference type="EMBL" id="RBO91866.1"/>
    </source>
</evidence>
<dbReference type="Pfam" id="PF00772">
    <property type="entry name" value="DnaB"/>
    <property type="match status" value="1"/>
</dbReference>
<sequence length="477" mass="52120">MTIALNQTDFVIEIEQEVLGSLMLGGFGRVASMLEARHFIEPVHQHIYQAIASAHERYNSARPDILVKLLPQAVAETHEQSTGQGISHYLARLATSSVLGSANIEKTAKQVIEQSARLALADQAESLSAAARDPNSNPAELVTKAGVIFDDIVSDLRRGSKRKSQVSVSHAASNAIIAAEIAMATGTGITGLSWGLSDINHVTGGIHKRDLTLIGARPSMGKTSVAMSVACKLAKQGHGVGFISLEMDAEKLAARAVSDLAYDDNIRIPYQDLVTGRLSQSDLYALKRVQQEMDGLPLLIEEQSGLSISDIRVKLEVMLEASEKAGHNLDCLMIDHLGLIRASNRYSGNRTNEIAEMTGALKSMAREYDISVVLLSQLNRAVEQQADKRPQLSALRDSGAIEQDADTIIFLYREAYYLEREKHDDVDKEIARQDRLAEVKNKLEFHIAKQRNGPVTQVDLFIDVACSAVRNAARYEA</sequence>
<keyword evidence="6 13" id="KW-0347">Helicase</keyword>
<keyword evidence="8" id="KW-0238">DNA-binding</keyword>
<evidence type="ECO:0000313" key="14">
    <source>
        <dbReference type="Proteomes" id="UP000252893"/>
    </source>
</evidence>
<dbReference type="Gene3D" id="3.40.50.300">
    <property type="entry name" value="P-loop containing nucleotide triphosphate hydrolases"/>
    <property type="match status" value="1"/>
</dbReference>
<dbReference type="AlphaFoldDB" id="A0A366DP69"/>
<dbReference type="InterPro" id="IPR007694">
    <property type="entry name" value="DNA_helicase_DnaB-like_C"/>
</dbReference>
<evidence type="ECO:0000256" key="1">
    <source>
        <dbReference type="ARBA" id="ARBA00008428"/>
    </source>
</evidence>
<evidence type="ECO:0000259" key="12">
    <source>
        <dbReference type="PROSITE" id="PS51199"/>
    </source>
</evidence>
<dbReference type="PANTHER" id="PTHR30153">
    <property type="entry name" value="REPLICATIVE DNA HELICASE DNAB"/>
    <property type="match status" value="1"/>
</dbReference>
<dbReference type="GO" id="GO:0006269">
    <property type="term" value="P:DNA replication, synthesis of primer"/>
    <property type="evidence" value="ECO:0007669"/>
    <property type="project" value="UniProtKB-KW"/>
</dbReference>
<dbReference type="SUPFAM" id="SSF52540">
    <property type="entry name" value="P-loop containing nucleoside triphosphate hydrolases"/>
    <property type="match status" value="1"/>
</dbReference>
<evidence type="ECO:0000256" key="9">
    <source>
        <dbReference type="ARBA" id="ARBA00023235"/>
    </source>
</evidence>
<evidence type="ECO:0000256" key="6">
    <source>
        <dbReference type="ARBA" id="ARBA00022806"/>
    </source>
</evidence>
<keyword evidence="14" id="KW-1185">Reference proteome</keyword>
<keyword evidence="5" id="KW-0378">Hydrolase</keyword>
<protein>
    <recommendedName>
        <fullName evidence="10">DNA 5'-3' helicase</fullName>
        <ecNumber evidence="10">5.6.2.3</ecNumber>
    </recommendedName>
</protein>
<evidence type="ECO:0000256" key="11">
    <source>
        <dbReference type="ARBA" id="ARBA00048954"/>
    </source>
</evidence>
<dbReference type="GO" id="GO:0043139">
    <property type="term" value="F:5'-3' DNA helicase activity"/>
    <property type="evidence" value="ECO:0007669"/>
    <property type="project" value="UniProtKB-EC"/>
</dbReference>
<evidence type="ECO:0000256" key="3">
    <source>
        <dbReference type="ARBA" id="ARBA00022705"/>
    </source>
</evidence>
<dbReference type="GO" id="GO:0005829">
    <property type="term" value="C:cytosol"/>
    <property type="evidence" value="ECO:0007669"/>
    <property type="project" value="TreeGrafter"/>
</dbReference>
<dbReference type="InterPro" id="IPR007693">
    <property type="entry name" value="DNA_helicase_DnaB-like_N"/>
</dbReference>
<dbReference type="PROSITE" id="PS51199">
    <property type="entry name" value="SF4_HELICASE"/>
    <property type="match status" value="1"/>
</dbReference>
<evidence type="ECO:0000256" key="10">
    <source>
        <dbReference type="ARBA" id="ARBA00044969"/>
    </source>
</evidence>
<evidence type="ECO:0000256" key="2">
    <source>
        <dbReference type="ARBA" id="ARBA00022515"/>
    </source>
</evidence>
<dbReference type="PANTHER" id="PTHR30153:SF2">
    <property type="entry name" value="REPLICATIVE DNA HELICASE"/>
    <property type="match status" value="1"/>
</dbReference>